<organism evidence="12 13">
    <name type="scientific">Chitinophaga silvisoli</name>
    <dbReference type="NCBI Taxonomy" id="2291814"/>
    <lineage>
        <taxon>Bacteria</taxon>
        <taxon>Pseudomonadati</taxon>
        <taxon>Bacteroidota</taxon>
        <taxon>Chitinophagia</taxon>
        <taxon>Chitinophagales</taxon>
        <taxon>Chitinophagaceae</taxon>
        <taxon>Chitinophaga</taxon>
    </lineage>
</organism>
<dbReference type="Gene3D" id="3.40.228.10">
    <property type="entry name" value="Dimethylsulfoxide Reductase, domain 2"/>
    <property type="match status" value="1"/>
</dbReference>
<evidence type="ECO:0000256" key="6">
    <source>
        <dbReference type="ARBA" id="ARBA00022723"/>
    </source>
</evidence>
<dbReference type="SUPFAM" id="SSF53706">
    <property type="entry name" value="Formate dehydrogenase/DMSO reductase, domains 1-3"/>
    <property type="match status" value="1"/>
</dbReference>
<dbReference type="Gene3D" id="3.40.50.740">
    <property type="match status" value="1"/>
</dbReference>
<dbReference type="Pfam" id="PF00384">
    <property type="entry name" value="Molybdopterin"/>
    <property type="match status" value="1"/>
</dbReference>
<comment type="similarity">
    <text evidence="3">Belongs to the prokaryotic molybdopterin-containing oxidoreductase family.</text>
</comment>
<accession>A0A3E1P041</accession>
<dbReference type="AlphaFoldDB" id="A0A3E1P041"/>
<dbReference type="GO" id="GO:0045333">
    <property type="term" value="P:cellular respiration"/>
    <property type="evidence" value="ECO:0007669"/>
    <property type="project" value="UniProtKB-ARBA"/>
</dbReference>
<evidence type="ECO:0000256" key="9">
    <source>
        <dbReference type="ARBA" id="ARBA00023014"/>
    </source>
</evidence>
<dbReference type="InterPro" id="IPR041953">
    <property type="entry name" value="YdeP_MopB"/>
</dbReference>
<evidence type="ECO:0000256" key="5">
    <source>
        <dbReference type="ARBA" id="ARBA00022505"/>
    </source>
</evidence>
<keyword evidence="5" id="KW-0500">Molybdenum</keyword>
<keyword evidence="7" id="KW-0560">Oxidoreductase</keyword>
<dbReference type="GO" id="GO:0008863">
    <property type="term" value="F:formate dehydrogenase (NAD+) activity"/>
    <property type="evidence" value="ECO:0007669"/>
    <property type="project" value="InterPro"/>
</dbReference>
<dbReference type="PANTHER" id="PTHR43105:SF4">
    <property type="entry name" value="PROTEIN YDEP"/>
    <property type="match status" value="1"/>
</dbReference>
<dbReference type="RefSeq" id="WP_116855205.1">
    <property type="nucleotide sequence ID" value="NZ_QTJV01000007.1"/>
</dbReference>
<dbReference type="InterPro" id="IPR037951">
    <property type="entry name" value="MopB_CT_YdeP"/>
</dbReference>
<dbReference type="EMBL" id="QTJV01000007">
    <property type="protein sequence ID" value="RFM33358.1"/>
    <property type="molecule type" value="Genomic_DNA"/>
</dbReference>
<dbReference type="GO" id="GO:0043546">
    <property type="term" value="F:molybdopterin cofactor binding"/>
    <property type="evidence" value="ECO:0007669"/>
    <property type="project" value="InterPro"/>
</dbReference>
<dbReference type="PANTHER" id="PTHR43105">
    <property type="entry name" value="RESPIRATORY NITRATE REDUCTASE"/>
    <property type="match status" value="1"/>
</dbReference>
<evidence type="ECO:0000259" key="10">
    <source>
        <dbReference type="Pfam" id="PF00384"/>
    </source>
</evidence>
<dbReference type="PIRSF" id="PIRSF000144">
    <property type="entry name" value="CbbBc"/>
    <property type="match status" value="1"/>
</dbReference>
<comment type="cofactor">
    <cofactor evidence="1">
        <name>Mo-bis(molybdopterin guanine dinucleotide)</name>
        <dbReference type="ChEBI" id="CHEBI:60539"/>
    </cofactor>
</comment>
<feature type="domain" description="Molybdopterin dinucleotide-binding" evidence="11">
    <location>
        <begin position="650"/>
        <end position="755"/>
    </location>
</feature>
<sequence>MKQPNAENPETLTGHFRLGKPKTAAAGLPAVFQAARHILAEMDAIRGFKALNKLNQKNGFDCPGCAWPDPDDERSGIAEYCENGAKAVAEEATTKRLDATFFAQNSVADLAALTDYEIGKKGRVAQPMYLAEGATHYTPISWDKAFEKIGTHLNALSSPNEAIFYTSGRTSNEAAFLYQLFVREFGTNNLPDCSNMCHESSGVALMESVGIGKGSVTLDDLYEAEVIFILGQNPGTNHPRMLTALQKAKAKGVTIISANPLKETGLLNFMNPQTVKGMLHVGSHLTDIYLQVRINGDMALIKAINLLLLHEEEKAPGTVFDPAFIKNNTSGYDAYIAHLQEQNLDQLVSDCGVPLEQIQAAVQAMVHKKKIIACWAMGLTQHKNAVDTIKEIVNLLLLKGSIGKPGAGTCPVRGHSNVQGDRTVGIFERPPKALLDKIQEVYGFNPPREYGWDVVSAIRAMRDGKGKVFFAMGGNFLSATPDTVLTARALRNCNLTVHVSTKLNRSHLVHGREALILPTLGRSDKDIVNGERQFVTCENSMGVVQMSKGNLTPVSDQLLSEPLIVCKLAKATLKDRTVVDWDKYEKHYDYIRDDLERVIPGFDNYNQRVRHPGGFYLPNGAREGKYNTKNQKANFNVAPVTRFTLAADELMMMTIRSHDQFNTTIYGLDDRYRGVYQERRVLLINEVDAAKHRIVRGDKVDLYNEFGGVERVVRNFLVVIYDIPEGCTATYFPEANALVPLDSVADKSNTPTSKLVIIKIKKSATTER</sequence>
<dbReference type="Pfam" id="PF01568">
    <property type="entry name" value="Molydop_binding"/>
    <property type="match status" value="1"/>
</dbReference>
<dbReference type="InterPro" id="IPR009010">
    <property type="entry name" value="Asp_de-COase-like_dom_sf"/>
</dbReference>
<keyword evidence="4" id="KW-0004">4Fe-4S</keyword>
<dbReference type="OrthoDB" id="9792592at2"/>
<dbReference type="NCBIfam" id="TIGR01701">
    <property type="entry name" value="Fdhalpha-like"/>
    <property type="match status" value="1"/>
</dbReference>
<dbReference type="Gene3D" id="2.40.40.20">
    <property type="match status" value="1"/>
</dbReference>
<dbReference type="SUPFAM" id="SSF50692">
    <property type="entry name" value="ADC-like"/>
    <property type="match status" value="1"/>
</dbReference>
<dbReference type="InterPro" id="IPR006657">
    <property type="entry name" value="MoPterin_dinucl-bd_dom"/>
</dbReference>
<evidence type="ECO:0008006" key="14">
    <source>
        <dbReference type="Google" id="ProtNLM"/>
    </source>
</evidence>
<protein>
    <recommendedName>
        <fullName evidence="14">CbbBc protein</fullName>
    </recommendedName>
</protein>
<feature type="domain" description="Molybdopterin oxidoreductase" evidence="10">
    <location>
        <begin position="123"/>
        <end position="498"/>
    </location>
</feature>
<dbReference type="CDD" id="cd02787">
    <property type="entry name" value="MopB_CT_ydeP"/>
    <property type="match status" value="1"/>
</dbReference>
<keyword evidence="9" id="KW-0411">Iron-sulfur</keyword>
<keyword evidence="8" id="KW-0408">Iron</keyword>
<reference evidence="12 13" key="1">
    <citation type="submission" date="2018-08" db="EMBL/GenBank/DDBJ databases">
        <title>Chitinophaga sp. K20C18050901, a novel bacterium isolated from forest soil.</title>
        <authorList>
            <person name="Wang C."/>
        </authorList>
    </citation>
    <scope>NUCLEOTIDE SEQUENCE [LARGE SCALE GENOMIC DNA]</scope>
    <source>
        <strain evidence="12 13">K20C18050901</strain>
    </source>
</reference>
<dbReference type="InterPro" id="IPR010046">
    <property type="entry name" value="Mopterin_OxRdtse_a_bac"/>
</dbReference>
<name>A0A3E1P041_9BACT</name>
<evidence type="ECO:0000256" key="8">
    <source>
        <dbReference type="ARBA" id="ARBA00023004"/>
    </source>
</evidence>
<dbReference type="InterPro" id="IPR050123">
    <property type="entry name" value="Prok_molybdopt-oxidoreductase"/>
</dbReference>
<comment type="caution">
    <text evidence="12">The sequence shown here is derived from an EMBL/GenBank/DDBJ whole genome shotgun (WGS) entry which is preliminary data.</text>
</comment>
<evidence type="ECO:0000256" key="4">
    <source>
        <dbReference type="ARBA" id="ARBA00022485"/>
    </source>
</evidence>
<evidence type="ECO:0000259" key="11">
    <source>
        <dbReference type="Pfam" id="PF01568"/>
    </source>
</evidence>
<dbReference type="CDD" id="cd02767">
    <property type="entry name" value="MopB_ydeP"/>
    <property type="match status" value="1"/>
</dbReference>
<dbReference type="GO" id="GO:0051539">
    <property type="term" value="F:4 iron, 4 sulfur cluster binding"/>
    <property type="evidence" value="ECO:0007669"/>
    <property type="project" value="UniProtKB-KW"/>
</dbReference>
<gene>
    <name evidence="12" type="ORF">DXN04_20260</name>
</gene>
<keyword evidence="6" id="KW-0479">Metal-binding</keyword>
<evidence type="ECO:0000256" key="3">
    <source>
        <dbReference type="ARBA" id="ARBA00010312"/>
    </source>
</evidence>
<dbReference type="GO" id="GO:0016020">
    <property type="term" value="C:membrane"/>
    <property type="evidence" value="ECO:0007669"/>
    <property type="project" value="TreeGrafter"/>
</dbReference>
<dbReference type="Proteomes" id="UP000261174">
    <property type="component" value="Unassembled WGS sequence"/>
</dbReference>
<evidence type="ECO:0000256" key="2">
    <source>
        <dbReference type="ARBA" id="ARBA00001966"/>
    </source>
</evidence>
<dbReference type="InterPro" id="IPR006656">
    <property type="entry name" value="Mopterin_OxRdtase"/>
</dbReference>
<proteinExistence type="inferred from homology"/>
<evidence type="ECO:0000256" key="1">
    <source>
        <dbReference type="ARBA" id="ARBA00001942"/>
    </source>
</evidence>
<evidence type="ECO:0000256" key="7">
    <source>
        <dbReference type="ARBA" id="ARBA00023002"/>
    </source>
</evidence>
<evidence type="ECO:0000313" key="13">
    <source>
        <dbReference type="Proteomes" id="UP000261174"/>
    </source>
</evidence>
<dbReference type="GO" id="GO:0030151">
    <property type="term" value="F:molybdenum ion binding"/>
    <property type="evidence" value="ECO:0007669"/>
    <property type="project" value="InterPro"/>
</dbReference>
<comment type="cofactor">
    <cofactor evidence="2">
        <name>[4Fe-4S] cluster</name>
        <dbReference type="ChEBI" id="CHEBI:49883"/>
    </cofactor>
</comment>
<keyword evidence="13" id="KW-1185">Reference proteome</keyword>
<evidence type="ECO:0000313" key="12">
    <source>
        <dbReference type="EMBL" id="RFM33358.1"/>
    </source>
</evidence>